<reference evidence="2 3" key="1">
    <citation type="submission" date="2020-08" db="EMBL/GenBank/DDBJ databases">
        <title>Genome public.</title>
        <authorList>
            <person name="Liu C."/>
            <person name="Sun Q."/>
        </authorList>
    </citation>
    <scope>NUCLEOTIDE SEQUENCE [LARGE SCALE GENOMIC DNA]</scope>
    <source>
        <strain evidence="2 3">NSJ-27</strain>
    </source>
</reference>
<feature type="chain" id="PRO_5045675177" evidence="1">
    <location>
        <begin position="25"/>
        <end position="394"/>
    </location>
</feature>
<evidence type="ECO:0000313" key="2">
    <source>
        <dbReference type="EMBL" id="MBC5788040.1"/>
    </source>
</evidence>
<accession>A0ABR7ISB9</accession>
<feature type="signal peptide" evidence="1">
    <location>
        <begin position="1"/>
        <end position="24"/>
    </location>
</feature>
<dbReference type="PROSITE" id="PS51257">
    <property type="entry name" value="PROKAR_LIPOPROTEIN"/>
    <property type="match status" value="1"/>
</dbReference>
<dbReference type="RefSeq" id="WP_186996732.1">
    <property type="nucleotide sequence ID" value="NZ_JACOQK010000001.1"/>
</dbReference>
<dbReference type="Pfam" id="PF01547">
    <property type="entry name" value="SBP_bac_1"/>
    <property type="match status" value="1"/>
</dbReference>
<dbReference type="Gene3D" id="3.40.190.10">
    <property type="entry name" value="Periplasmic binding protein-like II"/>
    <property type="match status" value="2"/>
</dbReference>
<dbReference type="SUPFAM" id="SSF53850">
    <property type="entry name" value="Periplasmic binding protein-like II"/>
    <property type="match status" value="1"/>
</dbReference>
<gene>
    <name evidence="2" type="ORF">H8Z77_08425</name>
</gene>
<organism evidence="2 3">
    <name type="scientific">Clostridium facile</name>
    <dbReference type="NCBI Taxonomy" id="2763035"/>
    <lineage>
        <taxon>Bacteria</taxon>
        <taxon>Bacillati</taxon>
        <taxon>Bacillota</taxon>
        <taxon>Clostridia</taxon>
        <taxon>Eubacteriales</taxon>
        <taxon>Clostridiaceae</taxon>
        <taxon>Clostridium</taxon>
    </lineage>
</organism>
<name>A0ABR7ISB9_9CLOT</name>
<keyword evidence="1" id="KW-0732">Signal</keyword>
<proteinExistence type="predicted"/>
<evidence type="ECO:0000313" key="3">
    <source>
        <dbReference type="Proteomes" id="UP000649151"/>
    </source>
</evidence>
<dbReference type="EMBL" id="JACOQK010000001">
    <property type="protein sequence ID" value="MBC5788040.1"/>
    <property type="molecule type" value="Genomic_DNA"/>
</dbReference>
<keyword evidence="3" id="KW-1185">Reference proteome</keyword>
<comment type="caution">
    <text evidence="2">The sequence shown here is derived from an EMBL/GenBank/DDBJ whole genome shotgun (WGS) entry which is preliminary data.</text>
</comment>
<dbReference type="Proteomes" id="UP000649151">
    <property type="component" value="Unassembled WGS sequence"/>
</dbReference>
<dbReference type="InterPro" id="IPR006059">
    <property type="entry name" value="SBP"/>
</dbReference>
<evidence type="ECO:0000256" key="1">
    <source>
        <dbReference type="SAM" id="SignalP"/>
    </source>
</evidence>
<protein>
    <submittedName>
        <fullName evidence="2">Extracellular solute-binding protein</fullName>
    </submittedName>
</protein>
<sequence>MKRIVKWMSCIVSCCLLTGCTVQPYSLPSKQADLPANDVTVQIVLKGEEGEFLQTAAEAYQNLHSNVQIQIDRLPDNAEYNTELLSRIQEGNIPTAFSVSGKTDLSFWQDDVENLSNQEWISPVESSLMNQVTIGENYFALPLDLVGYGILYNQKLLDNMQINHDSIGTLKGLQDIVRELKSRKEETSLSSPVCGDGDFEDLFATYTQLDETNHEFHLPESFQWFTELVGKNDVGMDSVAMLSNQNAAIYLGGSDIMQKMKKSDVGQPDLFCMAPFLIDDQDKLVIGCDYLAIYQPAEGAKKDCLLDFLNWMYFSDEGQDLLRESGVLSPYTNTASCQVDSMIYSKCRLKQIIPSGAGSAPIGWCGEKFDQAIQNYYSGTWNWEQLFADLKSRW</sequence>